<dbReference type="SUPFAM" id="SSF49265">
    <property type="entry name" value="Fibronectin type III"/>
    <property type="match status" value="2"/>
</dbReference>
<dbReference type="PROSITE" id="PS50853">
    <property type="entry name" value="FN3"/>
    <property type="match status" value="2"/>
</dbReference>
<feature type="domain" description="Fibronectin type-III" evidence="2">
    <location>
        <begin position="683"/>
        <end position="771"/>
    </location>
</feature>
<evidence type="ECO:0000259" key="2">
    <source>
        <dbReference type="PROSITE" id="PS50853"/>
    </source>
</evidence>
<keyword evidence="4" id="KW-1185">Reference proteome</keyword>
<feature type="domain" description="Fibronectin type-III" evidence="2">
    <location>
        <begin position="507"/>
        <end position="595"/>
    </location>
</feature>
<accession>A0ABZ2ETI5</accession>
<dbReference type="SMART" id="SM00060">
    <property type="entry name" value="FN3"/>
    <property type="match status" value="3"/>
</dbReference>
<gene>
    <name evidence="3" type="ORF">TEGL_12230</name>
</gene>
<dbReference type="Proteomes" id="UP001348492">
    <property type="component" value="Chromosome"/>
</dbReference>
<reference evidence="3 4" key="1">
    <citation type="journal article" date="2023" name="PLoS ONE">
        <title>Genome-based metabolic and phylogenomic analysis of three Terrisporobacter species.</title>
        <authorList>
            <person name="Boer T."/>
            <person name="Bengelsdorf F.R."/>
            <person name="Bomeke M."/>
            <person name="Daniel R."/>
            <person name="Poehlein A."/>
        </authorList>
    </citation>
    <scope>NUCLEOTIDE SEQUENCE [LARGE SCALE GENOMIC DNA]</scope>
    <source>
        <strain evidence="3 4">DSM 1288</strain>
    </source>
</reference>
<evidence type="ECO:0000313" key="3">
    <source>
        <dbReference type="EMBL" id="WWD82828.1"/>
    </source>
</evidence>
<dbReference type="EMBL" id="CP117523">
    <property type="protein sequence ID" value="WWD82828.1"/>
    <property type="molecule type" value="Genomic_DNA"/>
</dbReference>
<dbReference type="Gene3D" id="3.40.50.11110">
    <property type="entry name" value="Sialyltransferase, C-terminal GT-B Rossman nucleotide-binding domain"/>
    <property type="match status" value="1"/>
</dbReference>
<dbReference type="PANTHER" id="PTHR13817:SF73">
    <property type="entry name" value="FIBRONECTIN TYPE-III DOMAIN-CONTAINING PROTEIN"/>
    <property type="match status" value="1"/>
</dbReference>
<proteinExistence type="predicted"/>
<name>A0ABZ2ETI5_9FIRM</name>
<dbReference type="Pfam" id="PF00041">
    <property type="entry name" value="fn3"/>
    <property type="match status" value="3"/>
</dbReference>
<dbReference type="RefSeq" id="WP_018589280.1">
    <property type="nucleotide sequence ID" value="NZ_CP117523.1"/>
</dbReference>
<organism evidence="3 4">
    <name type="scientific">Terrisporobacter glycolicus ATCC 14880 = DSM 1288</name>
    <dbReference type="NCBI Taxonomy" id="1121315"/>
    <lineage>
        <taxon>Bacteria</taxon>
        <taxon>Bacillati</taxon>
        <taxon>Bacillota</taxon>
        <taxon>Clostridia</taxon>
        <taxon>Peptostreptococcales</taxon>
        <taxon>Peptostreptococcaceae</taxon>
        <taxon>Terrisporobacter</taxon>
    </lineage>
</organism>
<dbReference type="PANTHER" id="PTHR13817">
    <property type="entry name" value="TITIN"/>
    <property type="match status" value="1"/>
</dbReference>
<evidence type="ECO:0000313" key="4">
    <source>
        <dbReference type="Proteomes" id="UP001348492"/>
    </source>
</evidence>
<dbReference type="InterPro" id="IPR003961">
    <property type="entry name" value="FN3_dom"/>
</dbReference>
<dbReference type="InterPro" id="IPR013783">
    <property type="entry name" value="Ig-like_fold"/>
</dbReference>
<keyword evidence="1" id="KW-0677">Repeat</keyword>
<dbReference type="InterPro" id="IPR050964">
    <property type="entry name" value="Striated_Muscle_Regulatory"/>
</dbReference>
<dbReference type="Gene3D" id="2.60.40.10">
    <property type="entry name" value="Immunoglobulins"/>
    <property type="match status" value="3"/>
</dbReference>
<evidence type="ECO:0000256" key="1">
    <source>
        <dbReference type="ARBA" id="ARBA00022737"/>
    </source>
</evidence>
<sequence length="771" mass="87355">MSYNSTTVQSFSKKIDLSKIKDNSFEIDFPAYGKFSVQAIYYKNNKVVTNGNTSTVGVVAEEYNLAALNATFPVVQFTLSLWDMKDNSNKEPVPTFVALTRSDAYDWNSLPQNVYEVPFLTNRDSTSFQSKINMMSQYVKDLYELNPDSKFNLYTVDYTIKTFLTVIIQNNIPSNQYSLRVLSDGTASYADFNKIFNVSNPQKVYDSMAKEWAYVKEQYSKGNHIDLSKLKYAYNGKSHSLLRYYAYVIVNEESKNDTQWWLSRVNDTFNISDTNFLDQAKNCPSIKITNISSMLTNLQTKGDNVINEFKTLYHFNDTMFSEATQKNKKVMMILGTRVNLESNFADYTKFLKTYYGDDYIYYYKGHPATPTNLYESKQKELSELGVTDVESSIAAELILFFHPDISMSGYSSTTFMSASADTACGLFGRTKASASNESYSSMLDFYISPLTDYSSELGKLAKQNHTNYMVEFQNKDKYDVAIWDATDGSITYYKLKDGKYIYVSKTITTAPNVTADGGRNQVTLSWNKVAGATKYRVYSYDESAKKYTKITDTTKTNYTISNLKDGTKYTYLVRAYDGSSWSNYTSSNNISAVTFCAAPNVNAKSGNKSITLSWKSVKGALRYRIYSFNKETDTYTKIADTTGTKYTAKKLSSGTDYTYLVRAYNGNSWSSYTLDDVVSSRTYCSSPKVTAKGGNKNITLNWKSVKGATKYRIYKYNTSTRKYTSIGTTTGNKYTVNGLSKGKKYTYLIRAYNGMSYSSYTSKNRVSATVK</sequence>
<protein>
    <recommendedName>
        <fullName evidence="2">Fibronectin type-III domain-containing protein</fullName>
    </recommendedName>
</protein>
<dbReference type="CDD" id="cd00063">
    <property type="entry name" value="FN3"/>
    <property type="match status" value="3"/>
</dbReference>
<dbReference type="InterPro" id="IPR036116">
    <property type="entry name" value="FN3_sf"/>
</dbReference>